<dbReference type="PANTHER" id="PTHR33938">
    <property type="entry name" value="FERULOYL ESTERASE B-RELATED"/>
    <property type="match status" value="1"/>
</dbReference>
<evidence type="ECO:0000256" key="2">
    <source>
        <dbReference type="ARBA" id="ARBA00022729"/>
    </source>
</evidence>
<evidence type="ECO:0000256" key="1">
    <source>
        <dbReference type="ARBA" id="ARBA00022487"/>
    </source>
</evidence>
<organism evidence="5 6">
    <name type="scientific">Amycolatopsis regifaucium</name>
    <dbReference type="NCBI Taxonomy" id="546365"/>
    <lineage>
        <taxon>Bacteria</taxon>
        <taxon>Bacillati</taxon>
        <taxon>Actinomycetota</taxon>
        <taxon>Actinomycetes</taxon>
        <taxon>Pseudonocardiales</taxon>
        <taxon>Pseudonocardiaceae</taxon>
        <taxon>Amycolatopsis</taxon>
    </lineage>
</organism>
<dbReference type="PANTHER" id="PTHR33938:SF8">
    <property type="entry name" value="CARBOXYLIC ESTER HYDROLASE"/>
    <property type="match status" value="1"/>
</dbReference>
<dbReference type="EMBL" id="LQCI01000002">
    <property type="protein sequence ID" value="KZB88265.1"/>
    <property type="molecule type" value="Genomic_DNA"/>
</dbReference>
<name>A0A154MVE7_9PSEU</name>
<dbReference type="Proteomes" id="UP000076321">
    <property type="component" value="Unassembled WGS sequence"/>
</dbReference>
<dbReference type="AlphaFoldDB" id="A0A154MVE7"/>
<protein>
    <recommendedName>
        <fullName evidence="7">Tannase</fullName>
    </recommendedName>
</protein>
<keyword evidence="3" id="KW-0378">Hydrolase</keyword>
<keyword evidence="2" id="KW-0732">Signal</keyword>
<proteinExistence type="predicted"/>
<evidence type="ECO:0008006" key="7">
    <source>
        <dbReference type="Google" id="ProtNLM"/>
    </source>
</evidence>
<keyword evidence="4" id="KW-1015">Disulfide bond</keyword>
<evidence type="ECO:0000313" key="6">
    <source>
        <dbReference type="Proteomes" id="UP000076321"/>
    </source>
</evidence>
<dbReference type="InterPro" id="IPR011118">
    <property type="entry name" value="Tannase/feruloyl_esterase"/>
</dbReference>
<dbReference type="GO" id="GO:0052689">
    <property type="term" value="F:carboxylic ester hydrolase activity"/>
    <property type="evidence" value="ECO:0007669"/>
    <property type="project" value="UniProtKB-KW"/>
</dbReference>
<reference evidence="5 6" key="1">
    <citation type="submission" date="2015-12" db="EMBL/GenBank/DDBJ databases">
        <title>Amycolatopsis regifaucium genome sequencing and assembly.</title>
        <authorList>
            <person name="Mayilraj S."/>
        </authorList>
    </citation>
    <scope>NUCLEOTIDE SEQUENCE [LARGE SCALE GENOMIC DNA]</scope>
    <source>
        <strain evidence="5 6">GY080</strain>
    </source>
</reference>
<accession>A0A154MVE7</accession>
<gene>
    <name evidence="5" type="ORF">AVL48_20125</name>
</gene>
<keyword evidence="1" id="KW-0719">Serine esterase</keyword>
<evidence type="ECO:0000256" key="4">
    <source>
        <dbReference type="ARBA" id="ARBA00023157"/>
    </source>
</evidence>
<evidence type="ECO:0000313" key="5">
    <source>
        <dbReference type="EMBL" id="KZB88265.1"/>
    </source>
</evidence>
<comment type="caution">
    <text evidence="5">The sequence shown here is derived from an EMBL/GenBank/DDBJ whole genome shotgun (WGS) entry which is preliminary data.</text>
</comment>
<dbReference type="Pfam" id="PF07519">
    <property type="entry name" value="Tannase"/>
    <property type="match status" value="1"/>
</dbReference>
<sequence>MREYDRVIGTSDSNLSDFRRAGGKLITVVGTADQLIPPGGTLAYREQVERRMGGAARVNDFYRLFLAPGVQHCGGGAGAQPVGALRALVDWVEHGKAPATLAATTLDGSASRDLCPLPQRSRYTGHGDPALASSYRCTRF</sequence>
<evidence type="ECO:0000256" key="3">
    <source>
        <dbReference type="ARBA" id="ARBA00022801"/>
    </source>
</evidence>